<evidence type="ECO:0000313" key="2">
    <source>
        <dbReference type="EMBL" id="GJN65478.1"/>
    </source>
</evidence>
<dbReference type="Proteomes" id="UP001055185">
    <property type="component" value="Unassembled WGS sequence"/>
</dbReference>
<feature type="domain" description="Glycosyl transferase family 28 C-terminal" evidence="1">
    <location>
        <begin position="1"/>
        <end position="114"/>
    </location>
</feature>
<comment type="caution">
    <text evidence="2">The sequence shown here is derived from an EMBL/GenBank/DDBJ whole genome shotgun (WGS) entry which is preliminary data.</text>
</comment>
<dbReference type="Pfam" id="PF04101">
    <property type="entry name" value="Glyco_tran_28_C"/>
    <property type="match status" value="1"/>
</dbReference>
<proteinExistence type="predicted"/>
<reference evidence="2" key="1">
    <citation type="journal article" date="2022" name="Int. J. Syst. Evol. Microbiol.">
        <title>Genome-based, phenotypic and chemotaxonomic classification of Faecalibacterium strains: proposal of three novel species Faecalibacterium duncaniae sp. nov., Faecalibacterium hattorii sp. nov. and Faecalibacterium gallinarum sp. nov. .</title>
        <authorList>
            <person name="Sakamoto M."/>
            <person name="Sakurai N."/>
            <person name="Tanno H."/>
            <person name="Iino T."/>
            <person name="Ohkuma M."/>
            <person name="Endo A."/>
        </authorList>
    </citation>
    <scope>NUCLEOTIDE SEQUENCE</scope>
    <source>
        <strain evidence="2">JCM 17207</strain>
    </source>
</reference>
<organism evidence="2 3">
    <name type="scientific">Faecalibacterium gallinarum</name>
    <dbReference type="NCBI Taxonomy" id="2903556"/>
    <lineage>
        <taxon>Bacteria</taxon>
        <taxon>Bacillati</taxon>
        <taxon>Bacillota</taxon>
        <taxon>Clostridia</taxon>
        <taxon>Eubacteriales</taxon>
        <taxon>Oscillospiraceae</taxon>
        <taxon>Faecalibacterium</taxon>
    </lineage>
</organism>
<evidence type="ECO:0000313" key="3">
    <source>
        <dbReference type="Proteomes" id="UP001055185"/>
    </source>
</evidence>
<accession>A0AA37J082</accession>
<gene>
    <name evidence="2" type="primary">cpsG</name>
    <name evidence="2" type="ORF">JCM17207_21030</name>
</gene>
<name>A0AA37J082_9FIRM</name>
<sequence>MIFVTVGTHEQPFDRLLRAVDELRRQGAIQEEVFLQTGCSDYQPKACGWARMLPYRQMVEQMSRARIVVTHGGPASFMLPLQMGKTPVVVPRQKQYGEHVNDHQVEFAREVSRRMGLILPVEEVDRLGEVLARYDTLAGAAAGEIPRNNGRFNRELDALVRGLFPQ</sequence>
<dbReference type="GO" id="GO:0016758">
    <property type="term" value="F:hexosyltransferase activity"/>
    <property type="evidence" value="ECO:0007669"/>
    <property type="project" value="InterPro"/>
</dbReference>
<dbReference type="EMBL" id="BQKV01000098">
    <property type="protein sequence ID" value="GJN65478.1"/>
    <property type="molecule type" value="Genomic_DNA"/>
</dbReference>
<dbReference type="AlphaFoldDB" id="A0AA37J082"/>
<dbReference type="Gene3D" id="3.40.50.2000">
    <property type="entry name" value="Glycogen Phosphorylase B"/>
    <property type="match status" value="1"/>
</dbReference>
<evidence type="ECO:0000259" key="1">
    <source>
        <dbReference type="Pfam" id="PF04101"/>
    </source>
</evidence>
<protein>
    <submittedName>
        <fullName evidence="2">Multidrug MFS transporter</fullName>
    </submittedName>
</protein>
<dbReference type="RefSeq" id="WP_238317694.1">
    <property type="nucleotide sequence ID" value="NZ_BQKV01000098.1"/>
</dbReference>
<keyword evidence="3" id="KW-1185">Reference proteome</keyword>
<dbReference type="InterPro" id="IPR007235">
    <property type="entry name" value="Glyco_trans_28_C"/>
</dbReference>
<dbReference type="SUPFAM" id="SSF53756">
    <property type="entry name" value="UDP-Glycosyltransferase/glycogen phosphorylase"/>
    <property type="match status" value="1"/>
</dbReference>